<accession>A0A0P1B6J4</accession>
<dbReference type="InterPro" id="IPR011009">
    <property type="entry name" value="Kinase-like_dom_sf"/>
</dbReference>
<dbReference type="GO" id="GO:0000776">
    <property type="term" value="C:kinetochore"/>
    <property type="evidence" value="ECO:0007669"/>
    <property type="project" value="UniProtKB-KW"/>
</dbReference>
<dbReference type="SUPFAM" id="SSF56112">
    <property type="entry name" value="Protein kinase-like (PK-like)"/>
    <property type="match status" value="1"/>
</dbReference>
<evidence type="ECO:0000256" key="2">
    <source>
        <dbReference type="ARBA" id="ARBA00022454"/>
    </source>
</evidence>
<organism evidence="7 8">
    <name type="scientific">Plasmopara halstedii</name>
    <name type="common">Downy mildew of sunflower</name>
    <dbReference type="NCBI Taxonomy" id="4781"/>
    <lineage>
        <taxon>Eukaryota</taxon>
        <taxon>Sar</taxon>
        <taxon>Stramenopiles</taxon>
        <taxon>Oomycota</taxon>
        <taxon>Peronosporomycetes</taxon>
        <taxon>Peronosporales</taxon>
        <taxon>Peronosporaceae</taxon>
        <taxon>Plasmopara</taxon>
    </lineage>
</organism>
<keyword evidence="7" id="KW-0808">Transferase</keyword>
<dbReference type="SMART" id="SM00220">
    <property type="entry name" value="S_TKc"/>
    <property type="match status" value="1"/>
</dbReference>
<proteinExistence type="predicted"/>
<evidence type="ECO:0000256" key="5">
    <source>
        <dbReference type="SAM" id="MobiDB-lite"/>
    </source>
</evidence>
<dbReference type="PANTHER" id="PTHR14030">
    <property type="entry name" value="MITOTIC CHECKPOINT SERINE/THREONINE-PROTEIN KINASE BUB1"/>
    <property type="match status" value="1"/>
</dbReference>
<evidence type="ECO:0000256" key="4">
    <source>
        <dbReference type="ARBA" id="ARBA00023328"/>
    </source>
</evidence>
<keyword evidence="2" id="KW-0158">Chromosome</keyword>
<sequence length="550" mass="62839">MLHFSVFDDSVDIVANSLSVRHDTNKSSAKQHLQIASENMPTETSKAKMDSYLSDDASEKPHKTGKQVFFCALNDDLSRELQPGAKIGSAKRKPLGSRDDLMRSVRLTNKDALVQAQINAAAEKSVHCNHCKKGITKNLVQVISSRYVMQVTEESCLKDHFAATVVPALELDPFTFENRKTLVSDKRVERYLCSRPDAVKLHSNRLPRLLCANQSKCKLQKQFVFKAGPTLSLRLLKVLGSGSFANVFSANVVDTSKNTTLSKAVKIEKERQNLAWEFYITNQIKNRLRIENELSDKEIPVPTFTELHLFSNGALLIMEKGHIGTLFDILNCYKQSGIRFPEVLVVYYSIKMLRCIELLHCAKVLHGDIKPDNWLMMPGNPASELSMIIQDPRIDNEFQAGDLFLIDYGRSIDLGLYPEGTYFNGSCHAKGFQCVEMLTQRPWLHQIDTFAFCGTMHCLLFGEYMDIKPRQNSKGTIDWGIARQFKRYWDVDMWEGIFYELLNVRSCIDQPSLSDIRGRLKSYFVSDENRQRELFKQLSRQERIIRKLVI</sequence>
<dbReference type="Proteomes" id="UP000054928">
    <property type="component" value="Unassembled WGS sequence"/>
</dbReference>
<dbReference type="PANTHER" id="PTHR14030:SF4">
    <property type="entry name" value="BUB1 KINASE, ISOFORM A-RELATED"/>
    <property type="match status" value="1"/>
</dbReference>
<feature type="compositionally biased region" description="Polar residues" evidence="5">
    <location>
        <begin position="26"/>
        <end position="44"/>
    </location>
</feature>
<protein>
    <submittedName>
        <fullName evidence="7">Bub protein kinase</fullName>
    </submittedName>
</protein>
<dbReference type="Gene3D" id="1.10.510.10">
    <property type="entry name" value="Transferase(Phosphotransferase) domain 1"/>
    <property type="match status" value="1"/>
</dbReference>
<feature type="domain" description="Protein kinase" evidence="6">
    <location>
        <begin position="233"/>
        <end position="544"/>
    </location>
</feature>
<dbReference type="Pfam" id="PF00069">
    <property type="entry name" value="Pkinase"/>
    <property type="match status" value="1"/>
</dbReference>
<dbReference type="InterPro" id="IPR000719">
    <property type="entry name" value="Prot_kinase_dom"/>
</dbReference>
<dbReference type="GO" id="GO:0005524">
    <property type="term" value="F:ATP binding"/>
    <property type="evidence" value="ECO:0007669"/>
    <property type="project" value="InterPro"/>
</dbReference>
<feature type="region of interest" description="Disordered" evidence="5">
    <location>
        <begin position="23"/>
        <end position="61"/>
    </location>
</feature>
<dbReference type="RefSeq" id="XP_024586218.1">
    <property type="nucleotide sequence ID" value="XM_024721083.1"/>
</dbReference>
<dbReference type="GO" id="GO:0007094">
    <property type="term" value="P:mitotic spindle assembly checkpoint signaling"/>
    <property type="evidence" value="ECO:0007669"/>
    <property type="project" value="InterPro"/>
</dbReference>
<dbReference type="GO" id="GO:0004672">
    <property type="term" value="F:protein kinase activity"/>
    <property type="evidence" value="ECO:0007669"/>
    <property type="project" value="InterPro"/>
</dbReference>
<reference evidence="8" key="1">
    <citation type="submission" date="2014-09" db="EMBL/GenBank/DDBJ databases">
        <authorList>
            <person name="Sharma Rahul"/>
            <person name="Thines Marco"/>
        </authorList>
    </citation>
    <scope>NUCLEOTIDE SEQUENCE [LARGE SCALE GENOMIC DNA]</scope>
</reference>
<evidence type="ECO:0000313" key="7">
    <source>
        <dbReference type="EMBL" id="CEG49849.1"/>
    </source>
</evidence>
<dbReference type="PROSITE" id="PS50011">
    <property type="entry name" value="PROTEIN_KINASE_DOM"/>
    <property type="match status" value="1"/>
</dbReference>
<dbReference type="GO" id="GO:0051754">
    <property type="term" value="P:meiotic sister chromatid cohesion, centromeric"/>
    <property type="evidence" value="ECO:0007669"/>
    <property type="project" value="TreeGrafter"/>
</dbReference>
<dbReference type="GO" id="GO:0032991">
    <property type="term" value="C:protein-containing complex"/>
    <property type="evidence" value="ECO:0007669"/>
    <property type="project" value="UniProtKB-ARBA"/>
</dbReference>
<evidence type="ECO:0000259" key="6">
    <source>
        <dbReference type="PROSITE" id="PS50011"/>
    </source>
</evidence>
<evidence type="ECO:0000256" key="3">
    <source>
        <dbReference type="ARBA" id="ARBA00022838"/>
    </source>
</evidence>
<keyword evidence="8" id="KW-1185">Reference proteome</keyword>
<dbReference type="STRING" id="4781.A0A0P1B6J4"/>
<keyword evidence="7" id="KW-0418">Kinase</keyword>
<evidence type="ECO:0000256" key="1">
    <source>
        <dbReference type="ARBA" id="ARBA00004629"/>
    </source>
</evidence>
<name>A0A0P1B6J4_PLAHL</name>
<dbReference type="GeneID" id="36402645"/>
<keyword evidence="3" id="KW-0995">Kinetochore</keyword>
<dbReference type="InterPro" id="IPR015661">
    <property type="entry name" value="Bub1/Mad3"/>
</dbReference>
<comment type="subcellular location">
    <subcellularLocation>
        <location evidence="1">Chromosome</location>
        <location evidence="1">Centromere</location>
        <location evidence="1">Kinetochore</location>
    </subcellularLocation>
</comment>
<evidence type="ECO:0000313" key="8">
    <source>
        <dbReference type="Proteomes" id="UP000054928"/>
    </source>
</evidence>
<keyword evidence="4" id="KW-0137">Centromere</keyword>
<dbReference type="OrthoDB" id="248495at2759"/>
<dbReference type="AlphaFoldDB" id="A0A0P1B6J4"/>
<dbReference type="EMBL" id="CCYD01003101">
    <property type="protein sequence ID" value="CEG49849.1"/>
    <property type="molecule type" value="Genomic_DNA"/>
</dbReference>